<reference evidence="1" key="1">
    <citation type="submission" date="2016-09" db="EMBL/GenBank/DDBJ databases">
        <authorList>
            <person name="Hebert L."/>
            <person name="Moumen B."/>
        </authorList>
    </citation>
    <scope>NUCLEOTIDE SEQUENCE [LARGE SCALE GENOMIC DNA]</scope>
    <source>
        <strain evidence="1">OVI</strain>
    </source>
</reference>
<protein>
    <submittedName>
        <fullName evidence="1">Uncharacterized protein</fullName>
    </submittedName>
</protein>
<dbReference type="Proteomes" id="UP000195570">
    <property type="component" value="Unassembled WGS sequence"/>
</dbReference>
<keyword evidence="2" id="KW-1185">Reference proteome</keyword>
<name>A0A1G4I063_TRYEQ</name>
<dbReference type="GeneID" id="92381146"/>
<dbReference type="RefSeq" id="XP_067076686.1">
    <property type="nucleotide sequence ID" value="XM_067220585.1"/>
</dbReference>
<gene>
    <name evidence="1" type="ORF">TEOVI_000721200</name>
</gene>
<evidence type="ECO:0000313" key="2">
    <source>
        <dbReference type="Proteomes" id="UP000195570"/>
    </source>
</evidence>
<sequence>MTALVVQRFRECQNLLDSVVTNLCAIENFTSQRSTVEEAARRLRSSTSVRDAAVPLCCTDPLGMLAVFPESAVELIIAQHDDDMAALLRSLNSTQQMWGKKLQQAKEALQSGESGKAKDANVADKQRDVSQVICTRSFIAVLSQMHGWLRALILALRADLANPPRAVKLSEFLSAHDPPLKSDITPVVIVSLEAALGQLPDRVRREWELCTSQHMVDEAWVMLLS</sequence>
<proteinExistence type="predicted"/>
<evidence type="ECO:0000313" key="1">
    <source>
        <dbReference type="EMBL" id="SCU65027.1"/>
    </source>
</evidence>
<organism evidence="1 2">
    <name type="scientific">Trypanosoma equiperdum</name>
    <dbReference type="NCBI Taxonomy" id="5694"/>
    <lineage>
        <taxon>Eukaryota</taxon>
        <taxon>Discoba</taxon>
        <taxon>Euglenozoa</taxon>
        <taxon>Kinetoplastea</taxon>
        <taxon>Metakinetoplastina</taxon>
        <taxon>Trypanosomatida</taxon>
        <taxon>Trypanosomatidae</taxon>
        <taxon>Trypanosoma</taxon>
    </lineage>
</organism>
<dbReference type="VEuPathDB" id="TriTrypDB:TEOVI_000721200"/>
<dbReference type="EMBL" id="CZPT02000209">
    <property type="protein sequence ID" value="SCU65027.1"/>
    <property type="molecule type" value="Genomic_DNA"/>
</dbReference>
<dbReference type="AlphaFoldDB" id="A0A1G4I063"/>
<accession>A0A1G4I063</accession>
<comment type="caution">
    <text evidence="1">The sequence shown here is derived from an EMBL/GenBank/DDBJ whole genome shotgun (WGS) entry which is preliminary data.</text>
</comment>